<feature type="domain" description="Glycosyltransferase subfamily 4-like N-terminal" evidence="2">
    <location>
        <begin position="95"/>
        <end position="200"/>
    </location>
</feature>
<organism evidence="3 4">
    <name type="scientific">Aciduliprofundum boonei (strain DSM 19572 / T469)</name>
    <dbReference type="NCBI Taxonomy" id="439481"/>
    <lineage>
        <taxon>Archaea</taxon>
        <taxon>Methanobacteriati</taxon>
        <taxon>Thermoplasmatota</taxon>
        <taxon>DHVE2 group</taxon>
        <taxon>Candidatus Aciduliprofundum</taxon>
    </lineage>
</organism>
<dbReference type="Pfam" id="PF00534">
    <property type="entry name" value="Glycos_transf_1"/>
    <property type="match status" value="1"/>
</dbReference>
<dbReference type="KEGG" id="abi:Aboo_0245"/>
<dbReference type="CAZy" id="GT4">
    <property type="family name" value="Glycosyltransferase Family 4"/>
</dbReference>
<evidence type="ECO:0000259" key="2">
    <source>
        <dbReference type="Pfam" id="PF13439"/>
    </source>
</evidence>
<evidence type="ECO:0000313" key="3">
    <source>
        <dbReference type="EMBL" id="ADD08057.1"/>
    </source>
</evidence>
<dbReference type="eggNOG" id="arCOG01403">
    <property type="taxonomic scope" value="Archaea"/>
</dbReference>
<dbReference type="InterPro" id="IPR001296">
    <property type="entry name" value="Glyco_trans_1"/>
</dbReference>
<dbReference type="Pfam" id="PF13439">
    <property type="entry name" value="Glyco_transf_4"/>
    <property type="match status" value="1"/>
</dbReference>
<sequence length="396" mass="45688">MRNLLVISDRYPHQEDPYSASFVKKLIKYEKKYFENVYVISLNPWLPKFIAKRMSNPRWYKDAIAKNYEYDNVHVYFAKYLTGKGTFFLRKKDSFAYPLVDKIIRKNDIKFDLIHAHFAHPAGSVAVKIAEKYEKPLVVTAHAHEIREYPFIDEKLENKVLWVLQSADAIITVSQDNVKKMRAFGFKGKVHVIPNGYDPEVFKPMPKEKIRKELKLPTNKKMIVSVGRLIPRKGYIYLINAVDVLRKKRDDFFTIVIGDGPLKTDLRNEVKKRGLEKYIKFIGEIPLDEDVARYIAAADVFVLPTLDEGNPTVMFESLGCGVPFIGSKVAGIPEIITSEDYGLLTEPKNTADLAKKLSIALDEEWDKSKILEYAKQFSWENISKETIELYYSILSS</sequence>
<dbReference type="InterPro" id="IPR028098">
    <property type="entry name" value="Glyco_trans_4-like_N"/>
</dbReference>
<dbReference type="Gene3D" id="3.40.50.2000">
    <property type="entry name" value="Glycogen Phosphorylase B"/>
    <property type="match status" value="2"/>
</dbReference>
<dbReference type="HOGENOM" id="CLU_009583_2_4_2"/>
<dbReference type="AlphaFoldDB" id="B5IDI1"/>
<dbReference type="Proteomes" id="UP000001400">
    <property type="component" value="Chromosome"/>
</dbReference>
<evidence type="ECO:0000259" key="1">
    <source>
        <dbReference type="Pfam" id="PF00534"/>
    </source>
</evidence>
<protein>
    <submittedName>
        <fullName evidence="3">Glycosyl transferase group 1</fullName>
    </submittedName>
</protein>
<gene>
    <name evidence="3" type="ordered locus">Aboo_0245</name>
</gene>
<dbReference type="GO" id="GO:0016757">
    <property type="term" value="F:glycosyltransferase activity"/>
    <property type="evidence" value="ECO:0007669"/>
    <property type="project" value="InterPro"/>
</dbReference>
<feature type="domain" description="Glycosyl transferase family 1" evidence="1">
    <location>
        <begin position="207"/>
        <end position="376"/>
    </location>
</feature>
<dbReference type="STRING" id="439481.Aboo_0245"/>
<proteinExistence type="predicted"/>
<reference evidence="3" key="1">
    <citation type="submission" date="2010-02" db="EMBL/GenBank/DDBJ databases">
        <title>Complete sequence of Aciduliprofundum boonei T469.</title>
        <authorList>
            <consortium name="US DOE Joint Genome Institute"/>
            <person name="Lucas S."/>
            <person name="Copeland A."/>
            <person name="Lapidus A."/>
            <person name="Cheng J.-F."/>
            <person name="Bruce D."/>
            <person name="Goodwin L."/>
            <person name="Pitluck S."/>
            <person name="Saunders E."/>
            <person name="Detter J.C."/>
            <person name="Han C."/>
            <person name="Tapia R."/>
            <person name="Land M."/>
            <person name="Hauser L."/>
            <person name="Kyrpides N."/>
            <person name="Mikhailova N."/>
            <person name="Flores G."/>
            <person name="Reysenbach A.-L."/>
            <person name="Woyke T."/>
        </authorList>
    </citation>
    <scope>NUCLEOTIDE SEQUENCE</scope>
    <source>
        <strain evidence="3">T469</strain>
    </source>
</reference>
<keyword evidence="4" id="KW-1185">Reference proteome</keyword>
<dbReference type="PANTHER" id="PTHR45947">
    <property type="entry name" value="SULFOQUINOVOSYL TRANSFERASE SQD2"/>
    <property type="match status" value="1"/>
</dbReference>
<dbReference type="InterPro" id="IPR050194">
    <property type="entry name" value="Glycosyltransferase_grp1"/>
</dbReference>
<dbReference type="SUPFAM" id="SSF53756">
    <property type="entry name" value="UDP-Glycosyltransferase/glycogen phosphorylase"/>
    <property type="match status" value="1"/>
</dbReference>
<dbReference type="OrthoDB" id="132546at2157"/>
<dbReference type="EMBL" id="CP001941">
    <property type="protein sequence ID" value="ADD08057.1"/>
    <property type="molecule type" value="Genomic_DNA"/>
</dbReference>
<dbReference type="PANTHER" id="PTHR45947:SF15">
    <property type="entry name" value="TEICHURONIC ACID BIOSYNTHESIS GLYCOSYLTRANSFERASE TUAC-RELATED"/>
    <property type="match status" value="1"/>
</dbReference>
<evidence type="ECO:0000313" key="4">
    <source>
        <dbReference type="Proteomes" id="UP000001400"/>
    </source>
</evidence>
<accession>B5IDI1</accession>
<name>B5IDI1_ACIB4</name>
<keyword evidence="3" id="KW-0808">Transferase</keyword>